<sequence>MRGAQFLAGVLCYAVVLAGGQTPVPAVSPTPPVESYAADCGGNYSELSGEILSPNWPRDYGNNASCNYAITAPSSHFLTLSVNAFSTADEGDTLTIIDPGAVIGRYSGHMLGAGDVINSTGHQLYLRFSSDSTNGTGGFNITYRAQPIPGDCPDPGTPDYASRVGAALVPGSTVQYTCDAGYTLYGNSSLTCQAGSWDSPIPTCRAACGGNITNATAGVILSPGYPSWYAANLSCTWTLSAPEGTSLRLTFTNFTLEDGNDFLYVYDADRPDDQPERTLTGSDVPASWLSRTNNVILRLVTNADSGREGFSLIYESIPETFCRNPGPILHGNSTAAEALYSAGQSVTYRCEAGYQLLGNATLTCQQGSQRSWDAAPPVCYAPCGGNLTAANATIASPTPDHENTGIRDCYWQIHVDDSYRVLITFNSFQLRESDAYLAIFDGGDLAAAPLANFSSTAPAVADVYSTGSQVLLHFHHGPTDSYGNFSITYFEAKKKHCPDPGTVENGRRSGDDFSIRSSVIYTCNGGYQLEGRKTIICKPGNPPTWDYPTPRCELVKDCEDPGTPENGQRDSDDFSVGSSVSYTCQDGYRLAGEATLTCTRSPGSRPKWDHQMPACEEVPIQLCHDPAFLHYGSYDPKTHHYRVGSVVTFSCDPGYVLKGSKNLTCLMGNSRVSTPRWSNAYPTCEKSQVKASSVSSGNNTALGVGLFVVLALLGVGGVVAYKWRRKILELLQKNKTSNVPPSFDNPMYEVPANNTDDGPSVEVTAEA</sequence>
<organism evidence="12 13">
    <name type="scientific">Branchiostoma belcheri</name>
    <name type="common">Amphioxus</name>
    <dbReference type="NCBI Taxonomy" id="7741"/>
    <lineage>
        <taxon>Eukaryota</taxon>
        <taxon>Metazoa</taxon>
        <taxon>Chordata</taxon>
        <taxon>Cephalochordata</taxon>
        <taxon>Leptocardii</taxon>
        <taxon>Amphioxiformes</taxon>
        <taxon>Branchiostomatidae</taxon>
        <taxon>Branchiostoma</taxon>
    </lineage>
</organism>
<proteinExistence type="predicted"/>
<dbReference type="CDD" id="cd00033">
    <property type="entry name" value="CCP"/>
    <property type="match status" value="5"/>
</dbReference>
<evidence type="ECO:0000256" key="3">
    <source>
        <dbReference type="ARBA" id="ARBA00022737"/>
    </source>
</evidence>
<dbReference type="GeneID" id="109466769"/>
<comment type="caution">
    <text evidence="6">Lacks conserved residue(s) required for the propagation of feature annotation.</text>
</comment>
<feature type="domain" description="CUB" evidence="10">
    <location>
        <begin position="208"/>
        <end position="317"/>
    </location>
</feature>
<keyword evidence="1 6" id="KW-0768">Sushi</keyword>
<feature type="domain" description="Sushi" evidence="11">
    <location>
        <begin position="320"/>
        <end position="381"/>
    </location>
</feature>
<name>A0A6P4Y6V5_BRABE</name>
<evidence type="ECO:0000256" key="2">
    <source>
        <dbReference type="ARBA" id="ARBA00022729"/>
    </source>
</evidence>
<dbReference type="OrthoDB" id="406096at2759"/>
<evidence type="ECO:0000313" key="12">
    <source>
        <dbReference type="Proteomes" id="UP000515135"/>
    </source>
</evidence>
<dbReference type="CDD" id="cd00041">
    <property type="entry name" value="CUB"/>
    <property type="match status" value="3"/>
</dbReference>
<gene>
    <name evidence="13" type="primary">LOC109466769</name>
</gene>
<keyword evidence="4 5" id="KW-1015">Disulfide bond</keyword>
<dbReference type="InterPro" id="IPR000436">
    <property type="entry name" value="Sushi_SCR_CCP_dom"/>
</dbReference>
<evidence type="ECO:0000259" key="11">
    <source>
        <dbReference type="PROSITE" id="PS50923"/>
    </source>
</evidence>
<feature type="disulfide bond" evidence="5">
    <location>
        <begin position="208"/>
        <end position="235"/>
    </location>
</feature>
<feature type="domain" description="CUB" evidence="10">
    <location>
        <begin position="40"/>
        <end position="146"/>
    </location>
</feature>
<keyword evidence="3" id="KW-0677">Repeat</keyword>
<keyword evidence="8" id="KW-0812">Transmembrane</keyword>
<dbReference type="PANTHER" id="PTHR45656">
    <property type="entry name" value="PROTEIN CBR-CLEC-78"/>
    <property type="match status" value="1"/>
</dbReference>
<feature type="region of interest" description="Disordered" evidence="7">
    <location>
        <begin position="557"/>
        <end position="578"/>
    </location>
</feature>
<evidence type="ECO:0000256" key="6">
    <source>
        <dbReference type="PROSITE-ProRule" id="PRU00302"/>
    </source>
</evidence>
<dbReference type="AlphaFoldDB" id="A0A6P4Y6V5"/>
<evidence type="ECO:0000259" key="10">
    <source>
        <dbReference type="PROSITE" id="PS01180"/>
    </source>
</evidence>
<evidence type="ECO:0000256" key="5">
    <source>
        <dbReference type="PROSITE-ProRule" id="PRU00059"/>
    </source>
</evidence>
<dbReference type="Proteomes" id="UP000515135">
    <property type="component" value="Unplaced"/>
</dbReference>
<feature type="signal peptide" evidence="9">
    <location>
        <begin position="1"/>
        <end position="20"/>
    </location>
</feature>
<accession>A0A6P4Y6V5</accession>
<dbReference type="Pfam" id="PF00431">
    <property type="entry name" value="CUB"/>
    <property type="match status" value="3"/>
</dbReference>
<dbReference type="RefSeq" id="XP_019620153.1">
    <property type="nucleotide sequence ID" value="XM_019764594.1"/>
</dbReference>
<dbReference type="SUPFAM" id="SSF49854">
    <property type="entry name" value="Spermadhesin, CUB domain"/>
    <property type="match status" value="3"/>
</dbReference>
<dbReference type="SMART" id="SM00042">
    <property type="entry name" value="CUB"/>
    <property type="match status" value="3"/>
</dbReference>
<dbReference type="FunFam" id="2.10.70.10:FF:000002">
    <property type="entry name" value="CUB and Sushi multiple domains 3"/>
    <property type="match status" value="2"/>
</dbReference>
<evidence type="ECO:0000256" key="1">
    <source>
        <dbReference type="ARBA" id="ARBA00022659"/>
    </source>
</evidence>
<dbReference type="Gene3D" id="2.60.120.290">
    <property type="entry name" value="Spermadhesin, CUB domain"/>
    <property type="match status" value="3"/>
</dbReference>
<dbReference type="InterPro" id="IPR051277">
    <property type="entry name" value="SEZ6_CSMD_C4BPB_Regulators"/>
</dbReference>
<reference evidence="13" key="1">
    <citation type="submission" date="2025-08" db="UniProtKB">
        <authorList>
            <consortium name="RefSeq"/>
        </authorList>
    </citation>
    <scope>IDENTIFICATION</scope>
    <source>
        <tissue evidence="13">Gonad</tissue>
    </source>
</reference>
<feature type="transmembrane region" description="Helical" evidence="8">
    <location>
        <begin position="701"/>
        <end position="723"/>
    </location>
</feature>
<feature type="domain" description="Sushi" evidence="11">
    <location>
        <begin position="556"/>
        <end position="617"/>
    </location>
</feature>
<evidence type="ECO:0000256" key="8">
    <source>
        <dbReference type="SAM" id="Phobius"/>
    </source>
</evidence>
<dbReference type="SUPFAM" id="SSF57535">
    <property type="entry name" value="Complement control module/SCR domain"/>
    <property type="match status" value="5"/>
</dbReference>
<dbReference type="Pfam" id="PF00084">
    <property type="entry name" value="Sushi"/>
    <property type="match status" value="5"/>
</dbReference>
<feature type="domain" description="Sushi" evidence="11">
    <location>
        <begin position="621"/>
        <end position="686"/>
    </location>
</feature>
<dbReference type="PROSITE" id="PS50923">
    <property type="entry name" value="SUSHI"/>
    <property type="match status" value="5"/>
</dbReference>
<feature type="domain" description="Sushi" evidence="11">
    <location>
        <begin position="150"/>
        <end position="206"/>
    </location>
</feature>
<keyword evidence="8" id="KW-0472">Membrane</keyword>
<protein>
    <submittedName>
        <fullName evidence="13">CUB and sushi domain-containing protein 1-like</fullName>
    </submittedName>
</protein>
<keyword evidence="2 9" id="KW-0732">Signal</keyword>
<evidence type="ECO:0000256" key="9">
    <source>
        <dbReference type="SAM" id="SignalP"/>
    </source>
</evidence>
<feature type="domain" description="Sushi" evidence="11">
    <location>
        <begin position="495"/>
        <end position="554"/>
    </location>
</feature>
<dbReference type="Gene3D" id="2.10.70.10">
    <property type="entry name" value="Complement Module, domain 1"/>
    <property type="match status" value="5"/>
</dbReference>
<evidence type="ECO:0000313" key="13">
    <source>
        <dbReference type="RefSeq" id="XP_019620153.1"/>
    </source>
</evidence>
<dbReference type="PROSITE" id="PS01180">
    <property type="entry name" value="CUB"/>
    <property type="match status" value="3"/>
</dbReference>
<dbReference type="SMART" id="SM00032">
    <property type="entry name" value="CCP"/>
    <property type="match status" value="5"/>
</dbReference>
<dbReference type="InterPro" id="IPR000859">
    <property type="entry name" value="CUB_dom"/>
</dbReference>
<feature type="region of interest" description="Disordered" evidence="7">
    <location>
        <begin position="741"/>
        <end position="767"/>
    </location>
</feature>
<dbReference type="KEGG" id="bbel:109466769"/>
<keyword evidence="8" id="KW-1133">Transmembrane helix</keyword>
<dbReference type="InterPro" id="IPR035976">
    <property type="entry name" value="Sushi/SCR/CCP_sf"/>
</dbReference>
<dbReference type="InterPro" id="IPR035914">
    <property type="entry name" value="Sperma_CUB_dom_sf"/>
</dbReference>
<keyword evidence="12" id="KW-1185">Reference proteome</keyword>
<feature type="chain" id="PRO_5027642049" evidence="9">
    <location>
        <begin position="21"/>
        <end position="767"/>
    </location>
</feature>
<evidence type="ECO:0000256" key="4">
    <source>
        <dbReference type="ARBA" id="ARBA00023157"/>
    </source>
</evidence>
<dbReference type="PANTHER" id="PTHR45656:SF4">
    <property type="entry name" value="PROTEIN CBR-CLEC-78"/>
    <property type="match status" value="1"/>
</dbReference>
<feature type="domain" description="CUB" evidence="10">
    <location>
        <begin position="383"/>
        <end position="492"/>
    </location>
</feature>
<evidence type="ECO:0000256" key="7">
    <source>
        <dbReference type="SAM" id="MobiDB-lite"/>
    </source>
</evidence>